<name>A0ABS9X0Z4_9GAMM</name>
<proteinExistence type="predicted"/>
<sequence>MSNFIVLDKKKHKNTRIITERGAEFGENIHLLPVIISELDKLVLEYPVCFIKNNETGQFGLQALLGFEVGENLFLQNNEWLASYLPLHIRRQPFMVGMNTNEDEKPSAENTVITINTKSTRVQETKGELIFDDEGNITPYMQNINNILSNLVTGIIHTESFIKTLSEHNLIEPIQLTVNFIDHEEQRFDGIYTINEENLKQLSGDVLEELNNKSYLQACYLLLASIGHVQKLISLKRKRISLASTAQ</sequence>
<accession>A0ABS9X0Z4</accession>
<organism evidence="1 2">
    <name type="scientific">Colwellia maritima</name>
    <dbReference type="NCBI Taxonomy" id="2912588"/>
    <lineage>
        <taxon>Bacteria</taxon>
        <taxon>Pseudomonadati</taxon>
        <taxon>Pseudomonadota</taxon>
        <taxon>Gammaproteobacteria</taxon>
        <taxon>Alteromonadales</taxon>
        <taxon>Colwelliaceae</taxon>
        <taxon>Colwellia</taxon>
    </lineage>
</organism>
<reference evidence="1" key="1">
    <citation type="submission" date="2022-01" db="EMBL/GenBank/DDBJ databases">
        <title>Colwellia maritima, isolated from seawater.</title>
        <authorList>
            <person name="Kristyanto S."/>
            <person name="Jung J."/>
            <person name="Jeon C.O."/>
        </authorList>
    </citation>
    <scope>NUCLEOTIDE SEQUENCE</scope>
    <source>
        <strain evidence="1">MSW7</strain>
    </source>
</reference>
<dbReference type="InterPro" id="IPR010836">
    <property type="entry name" value="SapC"/>
</dbReference>
<gene>
    <name evidence="1" type="ORF">L3081_11630</name>
</gene>
<dbReference type="EMBL" id="JAKKSL010000002">
    <property type="protein sequence ID" value="MCI2283933.1"/>
    <property type="molecule type" value="Genomic_DNA"/>
</dbReference>
<evidence type="ECO:0000313" key="1">
    <source>
        <dbReference type="EMBL" id="MCI2283933.1"/>
    </source>
</evidence>
<comment type="caution">
    <text evidence="1">The sequence shown here is derived from an EMBL/GenBank/DDBJ whole genome shotgun (WGS) entry which is preliminary data.</text>
</comment>
<evidence type="ECO:0000313" key="2">
    <source>
        <dbReference type="Proteomes" id="UP001139646"/>
    </source>
</evidence>
<protein>
    <submittedName>
        <fullName evidence="1">SapC family protein</fullName>
    </submittedName>
</protein>
<keyword evidence="2" id="KW-1185">Reference proteome</keyword>
<dbReference type="Proteomes" id="UP001139646">
    <property type="component" value="Unassembled WGS sequence"/>
</dbReference>
<dbReference type="Pfam" id="PF07277">
    <property type="entry name" value="SapC"/>
    <property type="match status" value="1"/>
</dbReference>
<dbReference type="RefSeq" id="WP_242286282.1">
    <property type="nucleotide sequence ID" value="NZ_JAKKSL010000002.1"/>
</dbReference>